<reference evidence="3" key="1">
    <citation type="submission" date="2015-09" db="EMBL/GenBank/DDBJ databases">
        <authorList>
            <person name="Shao Z."/>
            <person name="Wang L."/>
        </authorList>
    </citation>
    <scope>NUCLEOTIDE SEQUENCE [LARGE SCALE GENOMIC DNA]</scope>
    <source>
        <strain evidence="3">F13-1</strain>
    </source>
</reference>
<evidence type="ECO:0000256" key="1">
    <source>
        <dbReference type="SAM" id="MobiDB-lite"/>
    </source>
</evidence>
<dbReference type="Pfam" id="PF05929">
    <property type="entry name" value="Phage_GPO"/>
    <property type="match status" value="1"/>
</dbReference>
<dbReference type="RefSeq" id="WP_096778455.1">
    <property type="nucleotide sequence ID" value="NZ_CP012621.1"/>
</dbReference>
<protein>
    <submittedName>
        <fullName evidence="2">Capsid protein</fullName>
    </submittedName>
</protein>
<evidence type="ECO:0000313" key="3">
    <source>
        <dbReference type="Proteomes" id="UP000217763"/>
    </source>
</evidence>
<feature type="compositionally biased region" description="Low complexity" evidence="1">
    <location>
        <begin position="274"/>
        <end position="286"/>
    </location>
</feature>
<dbReference type="EMBL" id="CP012621">
    <property type="protein sequence ID" value="ATG72880.1"/>
    <property type="molecule type" value="Genomic_DNA"/>
</dbReference>
<feature type="region of interest" description="Disordered" evidence="1">
    <location>
        <begin position="272"/>
        <end position="292"/>
    </location>
</feature>
<organism evidence="2 3">
    <name type="scientific">Zobellella denitrificans</name>
    <dbReference type="NCBI Taxonomy" id="347534"/>
    <lineage>
        <taxon>Bacteria</taxon>
        <taxon>Pseudomonadati</taxon>
        <taxon>Pseudomonadota</taxon>
        <taxon>Gammaproteobacteria</taxon>
        <taxon>Aeromonadales</taxon>
        <taxon>Aeromonadaceae</taxon>
        <taxon>Zobellella</taxon>
    </lineage>
</organism>
<evidence type="ECO:0000313" key="2">
    <source>
        <dbReference type="EMBL" id="ATG72880.1"/>
    </source>
</evidence>
<sequence length="292" mass="32286">MKPDSRLRTGWICIATEGNSIDGRYISREWLTDMAETYDPDHYTAVIWPDHSRWSAMGTVEEVKAEQVDGKMKLFAVLRPTRDLIYYNQIGQYQFCSIEPLEQFAGGDKTYLGGLGVTDRPASTGTTRMQFSAKDKAPKIIGQSEAFSLAELADREQEAGLFKKFMAWFKTQEQEPPAPTNNTPEDPAMDKEQFNELMNTVKGIATKQGELETKFEQFSKKDEPAPEPQAKPESAPAPAGVTAEQFSELLTAVKGVAEKQGALETQFSALLKEAPGQNPNPAPAGGDVYHLV</sequence>
<name>A0A291HL12_9GAMM</name>
<gene>
    <name evidence="2" type="ORF">AN401_02585</name>
</gene>
<dbReference type="AlphaFoldDB" id="A0A291HL12"/>
<keyword evidence="3" id="KW-1185">Reference proteome</keyword>
<dbReference type="Proteomes" id="UP000217763">
    <property type="component" value="Chromosome"/>
</dbReference>
<accession>A0A291HL12</accession>
<proteinExistence type="predicted"/>
<dbReference type="KEGG" id="zdf:AN401_02585"/>
<dbReference type="InterPro" id="IPR009228">
    <property type="entry name" value="Capsid_scaffold_GpO"/>
</dbReference>
<feature type="region of interest" description="Disordered" evidence="1">
    <location>
        <begin position="218"/>
        <end position="243"/>
    </location>
</feature>